<dbReference type="Pfam" id="PF01569">
    <property type="entry name" value="PAP2"/>
    <property type="match status" value="1"/>
</dbReference>
<dbReference type="Gene3D" id="1.20.144.10">
    <property type="entry name" value="Phosphatidic acid phosphatase type 2/haloperoxidase"/>
    <property type="match status" value="1"/>
</dbReference>
<dbReference type="Proteomes" id="UP000886689">
    <property type="component" value="Unassembled WGS sequence"/>
</dbReference>
<keyword evidence="1" id="KW-0812">Transmembrane</keyword>
<accession>A0A9D7JZS3</accession>
<comment type="caution">
    <text evidence="3">The sequence shown here is derived from an EMBL/GenBank/DDBJ whole genome shotgun (WGS) entry which is preliminary data.</text>
</comment>
<reference evidence="3" key="1">
    <citation type="submission" date="2020-10" db="EMBL/GenBank/DDBJ databases">
        <title>Connecting structure to function with the recovery of over 1000 high-quality activated sludge metagenome-assembled genomes encoding full-length rRNA genes using long-read sequencing.</title>
        <authorList>
            <person name="Singleton C.M."/>
            <person name="Petriglieri F."/>
            <person name="Kristensen J.M."/>
            <person name="Kirkegaard R.H."/>
            <person name="Michaelsen T.Y."/>
            <person name="Andersen M.H."/>
            <person name="Karst S.M."/>
            <person name="Dueholm M.S."/>
            <person name="Nielsen P.H."/>
            <person name="Albertsen M."/>
        </authorList>
    </citation>
    <scope>NUCLEOTIDE SEQUENCE</scope>
    <source>
        <strain evidence="3">Hirt_18-Q3-R61-65_BATAC.395</strain>
    </source>
</reference>
<evidence type="ECO:0000313" key="3">
    <source>
        <dbReference type="EMBL" id="MBK8523171.1"/>
    </source>
</evidence>
<keyword evidence="1" id="KW-0472">Membrane</keyword>
<proteinExistence type="predicted"/>
<protein>
    <submittedName>
        <fullName evidence="3">Phosphatase PAP2 family protein</fullName>
    </submittedName>
</protein>
<feature type="transmembrane region" description="Helical" evidence="1">
    <location>
        <begin position="185"/>
        <end position="204"/>
    </location>
</feature>
<dbReference type="InterPro" id="IPR036938">
    <property type="entry name" value="PAP2/HPO_sf"/>
</dbReference>
<dbReference type="SUPFAM" id="SSF48317">
    <property type="entry name" value="Acid phosphatase/Vanadium-dependent haloperoxidase"/>
    <property type="match status" value="1"/>
</dbReference>
<sequence>MKNASPLSQNPQQTIIIIALSMLIAATGIVILAQYTDLDLIIADFYFDPVRKIFPWDQTWFGKDLMHGYVKNVIVWFGFLLIASTLFDLIMPLRRLTALGRLKLRYLTLAAVLEPILVRSLKENSNLHCPQGIDLYGGKAPLLKLLDWVPDGWSAGHCFPAGHASAGMWLSALAILWLPTHPRKALAGFFAGLSVGLAMGWVQQMRGQHFLSHTLATAWLSTALLLLILAVFWRPMQRALQQRALTDTPETAPALAYQQ</sequence>
<feature type="domain" description="Phosphatidic acid phosphatase type 2/haloperoxidase" evidence="2">
    <location>
        <begin position="106"/>
        <end position="234"/>
    </location>
</feature>
<feature type="transmembrane region" description="Helical" evidence="1">
    <location>
        <begin position="153"/>
        <end position="178"/>
    </location>
</feature>
<dbReference type="EMBL" id="JADJUC010000002">
    <property type="protein sequence ID" value="MBK8523171.1"/>
    <property type="molecule type" value="Genomic_DNA"/>
</dbReference>
<evidence type="ECO:0000259" key="2">
    <source>
        <dbReference type="Pfam" id="PF01569"/>
    </source>
</evidence>
<feature type="transmembrane region" description="Helical" evidence="1">
    <location>
        <begin position="73"/>
        <end position="92"/>
    </location>
</feature>
<dbReference type="CDD" id="cd03396">
    <property type="entry name" value="PAP2_like_6"/>
    <property type="match status" value="1"/>
</dbReference>
<dbReference type="InterPro" id="IPR000326">
    <property type="entry name" value="PAP2/HPO"/>
</dbReference>
<evidence type="ECO:0000313" key="4">
    <source>
        <dbReference type="Proteomes" id="UP000886689"/>
    </source>
</evidence>
<evidence type="ECO:0000256" key="1">
    <source>
        <dbReference type="SAM" id="Phobius"/>
    </source>
</evidence>
<organism evidence="3 4">
    <name type="scientific">Candidatus Proximibacter danicus</name>
    <dbReference type="NCBI Taxonomy" id="2954365"/>
    <lineage>
        <taxon>Bacteria</taxon>
        <taxon>Pseudomonadati</taxon>
        <taxon>Pseudomonadota</taxon>
        <taxon>Betaproteobacteria</taxon>
        <taxon>Candidatus Proximibacter</taxon>
    </lineage>
</organism>
<gene>
    <name evidence="3" type="ORF">IPL58_03025</name>
</gene>
<name>A0A9D7JZS3_9PROT</name>
<feature type="transmembrane region" description="Helical" evidence="1">
    <location>
        <begin position="210"/>
        <end position="233"/>
    </location>
</feature>
<feature type="transmembrane region" description="Helical" evidence="1">
    <location>
        <begin position="15"/>
        <end position="35"/>
    </location>
</feature>
<keyword evidence="1" id="KW-1133">Transmembrane helix</keyword>
<dbReference type="AlphaFoldDB" id="A0A9D7JZS3"/>